<comment type="caution">
    <text evidence="2">The sequence shown here is derived from an EMBL/GenBank/DDBJ whole genome shotgun (WGS) entry which is preliminary data.</text>
</comment>
<dbReference type="InterPro" id="IPR044479">
    <property type="entry name" value="LGALDH-like"/>
</dbReference>
<accession>A0A6M0IS42</accession>
<dbReference type="AlphaFoldDB" id="A0A6M0IS42"/>
<organism evidence="2 3">
    <name type="scientific">Spirosoma agri</name>
    <dbReference type="NCBI Taxonomy" id="1987381"/>
    <lineage>
        <taxon>Bacteria</taxon>
        <taxon>Pseudomonadati</taxon>
        <taxon>Bacteroidota</taxon>
        <taxon>Cytophagia</taxon>
        <taxon>Cytophagales</taxon>
        <taxon>Cytophagaceae</taxon>
        <taxon>Spirosoma</taxon>
    </lineage>
</organism>
<dbReference type="PRINTS" id="PR00069">
    <property type="entry name" value="ALDKETRDTASE"/>
</dbReference>
<evidence type="ECO:0000313" key="3">
    <source>
        <dbReference type="Proteomes" id="UP000477386"/>
    </source>
</evidence>
<name>A0A6M0IS42_9BACT</name>
<dbReference type="GO" id="GO:0010349">
    <property type="term" value="F:L-galactose dehydrogenase activity"/>
    <property type="evidence" value="ECO:0007669"/>
    <property type="project" value="InterPro"/>
</dbReference>
<evidence type="ECO:0000259" key="1">
    <source>
        <dbReference type="Pfam" id="PF00248"/>
    </source>
</evidence>
<dbReference type="InterPro" id="IPR020471">
    <property type="entry name" value="AKR"/>
</dbReference>
<proteinExistence type="predicted"/>
<dbReference type="InterPro" id="IPR023210">
    <property type="entry name" value="NADP_OxRdtase_dom"/>
</dbReference>
<dbReference type="InterPro" id="IPR036812">
    <property type="entry name" value="NAD(P)_OxRdtase_dom_sf"/>
</dbReference>
<dbReference type="PANTHER" id="PTHR42686:SF1">
    <property type="entry name" value="GH17980P-RELATED"/>
    <property type="match status" value="1"/>
</dbReference>
<dbReference type="SUPFAM" id="SSF51430">
    <property type="entry name" value="NAD(P)-linked oxidoreductase"/>
    <property type="match status" value="1"/>
</dbReference>
<feature type="domain" description="NADP-dependent oxidoreductase" evidence="1">
    <location>
        <begin position="16"/>
        <end position="292"/>
    </location>
</feature>
<dbReference type="GO" id="GO:0005829">
    <property type="term" value="C:cytosol"/>
    <property type="evidence" value="ECO:0007669"/>
    <property type="project" value="TreeGrafter"/>
</dbReference>
<gene>
    <name evidence="2" type="ORF">GK091_28240</name>
</gene>
<dbReference type="CDD" id="cd19163">
    <property type="entry name" value="AKR_galDH"/>
    <property type="match status" value="1"/>
</dbReference>
<dbReference type="EMBL" id="JAAGNZ010000009">
    <property type="protein sequence ID" value="NEU70787.1"/>
    <property type="molecule type" value="Genomic_DNA"/>
</dbReference>
<dbReference type="Pfam" id="PF00248">
    <property type="entry name" value="Aldo_ket_red"/>
    <property type="match status" value="1"/>
</dbReference>
<protein>
    <submittedName>
        <fullName evidence="2">Aldo/keto reductase</fullName>
    </submittedName>
</protein>
<dbReference type="RefSeq" id="WP_164044101.1">
    <property type="nucleotide sequence ID" value="NZ_JAAGNZ010000009.1"/>
</dbReference>
<evidence type="ECO:0000313" key="2">
    <source>
        <dbReference type="EMBL" id="NEU70787.1"/>
    </source>
</evidence>
<dbReference type="Gene3D" id="3.20.20.100">
    <property type="entry name" value="NADP-dependent oxidoreductase domain"/>
    <property type="match status" value="1"/>
</dbReference>
<reference evidence="2 3" key="1">
    <citation type="submission" date="2020-02" db="EMBL/GenBank/DDBJ databases">
        <title>Draft genome sequence of two Spirosoma agri KCTC 52727 and Spirosoma terrae KCTC 52035.</title>
        <authorList>
            <person name="Rojas J."/>
            <person name="Ambika Manirajan B."/>
            <person name="Ratering S."/>
            <person name="Suarez C."/>
            <person name="Schnell S."/>
        </authorList>
    </citation>
    <scope>NUCLEOTIDE SEQUENCE [LARGE SCALE GENOMIC DNA]</scope>
    <source>
        <strain evidence="2 3">KCTC 52727</strain>
    </source>
</reference>
<sequence length="318" mass="35479">MQYRKLGNTDLNVSLLSFGASPLGNVFDETNEAEGIRAVHAAIDLGINFFDVAPFYGDTLAEKRLGKALKTKRNAVFLATKCGRYGNGVFDFSYERLMRSIDESLTHLQVDYVDLLQVHDIEFGNRDQLLAEAIPAVLKLKEMGKARYVGFSGLPVRYLAQIAREVDVDTVLSWGHYTLLADEINEELVPLSLEKGFGLMNAAPLMQRILSDAPVPAWQNSPQAVKDMQPLLRALCQEYGLALSDVALRYAVSHPVIATTIVGMSEQRQVEQNLHALQLTIPDELLRRIETLVAPVKNQLWFEGKPENNIPKSMVTHD</sequence>
<dbReference type="PANTHER" id="PTHR42686">
    <property type="entry name" value="GH17980P-RELATED"/>
    <property type="match status" value="1"/>
</dbReference>
<dbReference type="Proteomes" id="UP000477386">
    <property type="component" value="Unassembled WGS sequence"/>
</dbReference>
<keyword evidence="3" id="KW-1185">Reference proteome</keyword>